<proteinExistence type="predicted"/>
<accession>A0A918D7W0</accession>
<dbReference type="EMBL" id="BMMM01000013">
    <property type="protein sequence ID" value="GGN79108.1"/>
    <property type="molecule type" value="Genomic_DNA"/>
</dbReference>
<organism evidence="2 3">
    <name type="scientific">Streptomyces albiflavescens</name>
    <dbReference type="NCBI Taxonomy" id="1623582"/>
    <lineage>
        <taxon>Bacteria</taxon>
        <taxon>Bacillati</taxon>
        <taxon>Actinomycetota</taxon>
        <taxon>Actinomycetes</taxon>
        <taxon>Kitasatosporales</taxon>
        <taxon>Streptomycetaceae</taxon>
        <taxon>Streptomyces</taxon>
    </lineage>
</organism>
<dbReference type="AlphaFoldDB" id="A0A918D7W0"/>
<keyword evidence="3" id="KW-1185">Reference proteome</keyword>
<evidence type="ECO:0000313" key="2">
    <source>
        <dbReference type="EMBL" id="GGN79108.1"/>
    </source>
</evidence>
<feature type="compositionally biased region" description="Basic and acidic residues" evidence="1">
    <location>
        <begin position="20"/>
        <end position="38"/>
    </location>
</feature>
<sequence>MAAVLVSGPRWTHGNATARQRGDYGRRPAGDRGALDRHPRSRRPLLVRDGSGSECFAHRATSILFTGGAHPRLDTLNLGVGTAVAVSADGRKHPTA</sequence>
<name>A0A918D7W0_9ACTN</name>
<dbReference type="Proteomes" id="UP000600365">
    <property type="component" value="Unassembled WGS sequence"/>
</dbReference>
<gene>
    <name evidence="2" type="ORF">GCM10011579_063130</name>
</gene>
<evidence type="ECO:0000256" key="1">
    <source>
        <dbReference type="SAM" id="MobiDB-lite"/>
    </source>
</evidence>
<feature type="region of interest" description="Disordered" evidence="1">
    <location>
        <begin position="1"/>
        <end position="50"/>
    </location>
</feature>
<protein>
    <submittedName>
        <fullName evidence="2">Uncharacterized protein</fullName>
    </submittedName>
</protein>
<comment type="caution">
    <text evidence="2">The sequence shown here is derived from an EMBL/GenBank/DDBJ whole genome shotgun (WGS) entry which is preliminary data.</text>
</comment>
<evidence type="ECO:0000313" key="3">
    <source>
        <dbReference type="Proteomes" id="UP000600365"/>
    </source>
</evidence>
<reference evidence="2 3" key="1">
    <citation type="journal article" date="2014" name="Int. J. Syst. Evol. Microbiol.">
        <title>Complete genome sequence of Corynebacterium casei LMG S-19264T (=DSM 44701T), isolated from a smear-ripened cheese.</title>
        <authorList>
            <consortium name="US DOE Joint Genome Institute (JGI-PGF)"/>
            <person name="Walter F."/>
            <person name="Albersmeier A."/>
            <person name="Kalinowski J."/>
            <person name="Ruckert C."/>
        </authorList>
    </citation>
    <scope>NUCLEOTIDE SEQUENCE [LARGE SCALE GENOMIC DNA]</scope>
    <source>
        <strain evidence="2 3">CGMCC 4.7111</strain>
    </source>
</reference>